<keyword evidence="2 3" id="KW-0560">Oxidoreductase</keyword>
<dbReference type="InterPro" id="IPR036291">
    <property type="entry name" value="NAD(P)-bd_dom_sf"/>
</dbReference>
<organism evidence="3">
    <name type="scientific">Schlesneria paludicola</name>
    <dbReference type="NCBI Taxonomy" id="360056"/>
    <lineage>
        <taxon>Bacteria</taxon>
        <taxon>Pseudomonadati</taxon>
        <taxon>Planctomycetota</taxon>
        <taxon>Planctomycetia</taxon>
        <taxon>Planctomycetales</taxon>
        <taxon>Planctomycetaceae</taxon>
        <taxon>Schlesneria</taxon>
    </lineage>
</organism>
<dbReference type="PROSITE" id="PS00061">
    <property type="entry name" value="ADH_SHORT"/>
    <property type="match status" value="1"/>
</dbReference>
<dbReference type="PANTHER" id="PTHR43639:SF1">
    <property type="entry name" value="SHORT-CHAIN DEHYDROGENASE_REDUCTASE FAMILY PROTEIN"/>
    <property type="match status" value="1"/>
</dbReference>
<dbReference type="AlphaFoldDB" id="A0A7C4QLU6"/>
<comment type="similarity">
    <text evidence="1">Belongs to the short-chain dehydrogenases/reductases (SDR) family.</text>
</comment>
<sequence>MRRLAGRSVLITGASKGIGRGCAIEMAREGANVAINYHSNKDDAEATAAEVRKLGGQAIILQGDVSRRERVEEMVAETVQAFGRLDVFVSNAVYSDRQLMLEADLNGFQRTIDVSMWGAFYGLRASALQMVRQGQGGAIIVISSPHAVLAIPTAMAYNMAKAAIDHMARTAAIELAPYRIRVNIVHPGWIDTPGERKFFTEEQIQKGGEKLPWKRLGRPDEIGKAVTYLASDDADYMTGSTLTIDGGVSLPWWSNRSAGEM</sequence>
<name>A0A7C4QLU6_9PLAN</name>
<protein>
    <submittedName>
        <fullName evidence="3">Glucose 1-dehydrogenase</fullName>
        <ecNumber evidence="3">1.1.1.47</ecNumber>
    </submittedName>
</protein>
<comment type="caution">
    <text evidence="3">The sequence shown here is derived from an EMBL/GenBank/DDBJ whole genome shotgun (WGS) entry which is preliminary data.</text>
</comment>
<dbReference type="InterPro" id="IPR002347">
    <property type="entry name" value="SDR_fam"/>
</dbReference>
<dbReference type="GO" id="GO:0047936">
    <property type="term" value="F:glucose 1-dehydrogenase [NAD(P)+] activity"/>
    <property type="evidence" value="ECO:0007669"/>
    <property type="project" value="UniProtKB-EC"/>
</dbReference>
<dbReference type="InterPro" id="IPR020904">
    <property type="entry name" value="Sc_DH/Rdtase_CS"/>
</dbReference>
<gene>
    <name evidence="3" type="ORF">ENS64_00620</name>
</gene>
<accession>A0A7C4QLU6</accession>
<evidence type="ECO:0000256" key="2">
    <source>
        <dbReference type="ARBA" id="ARBA00023002"/>
    </source>
</evidence>
<dbReference type="EC" id="1.1.1.47" evidence="3"/>
<evidence type="ECO:0000313" key="3">
    <source>
        <dbReference type="EMBL" id="HGT37764.1"/>
    </source>
</evidence>
<dbReference type="FunFam" id="3.40.50.720:FF:000084">
    <property type="entry name" value="Short-chain dehydrogenase reductase"/>
    <property type="match status" value="1"/>
</dbReference>
<dbReference type="PRINTS" id="PR00081">
    <property type="entry name" value="GDHRDH"/>
</dbReference>
<reference evidence="3" key="1">
    <citation type="journal article" date="2020" name="mSystems">
        <title>Genome- and Community-Level Interaction Insights into Carbon Utilization and Element Cycling Functions of Hydrothermarchaeota in Hydrothermal Sediment.</title>
        <authorList>
            <person name="Zhou Z."/>
            <person name="Liu Y."/>
            <person name="Xu W."/>
            <person name="Pan J."/>
            <person name="Luo Z.H."/>
            <person name="Li M."/>
        </authorList>
    </citation>
    <scope>NUCLEOTIDE SEQUENCE [LARGE SCALE GENOMIC DNA]</scope>
    <source>
        <strain evidence="3">SpSt-508</strain>
    </source>
</reference>
<dbReference type="EMBL" id="DSVQ01000002">
    <property type="protein sequence ID" value="HGT37764.1"/>
    <property type="molecule type" value="Genomic_DNA"/>
</dbReference>
<evidence type="ECO:0000256" key="1">
    <source>
        <dbReference type="ARBA" id="ARBA00006484"/>
    </source>
</evidence>
<dbReference type="NCBIfam" id="NF005559">
    <property type="entry name" value="PRK07231.1"/>
    <property type="match status" value="1"/>
</dbReference>
<dbReference type="PANTHER" id="PTHR43639">
    <property type="entry name" value="OXIDOREDUCTASE, SHORT-CHAIN DEHYDROGENASE/REDUCTASE FAMILY (AFU_ORTHOLOGUE AFUA_5G02870)"/>
    <property type="match status" value="1"/>
</dbReference>
<dbReference type="Gene3D" id="3.40.50.720">
    <property type="entry name" value="NAD(P)-binding Rossmann-like Domain"/>
    <property type="match status" value="1"/>
</dbReference>
<proteinExistence type="inferred from homology"/>
<dbReference type="SUPFAM" id="SSF51735">
    <property type="entry name" value="NAD(P)-binding Rossmann-fold domains"/>
    <property type="match status" value="1"/>
</dbReference>
<dbReference type="Pfam" id="PF13561">
    <property type="entry name" value="adh_short_C2"/>
    <property type="match status" value="1"/>
</dbReference>